<comment type="caution">
    <text evidence="2">The sequence shown here is derived from an EMBL/GenBank/DDBJ whole genome shotgun (WGS) entry which is preliminary data.</text>
</comment>
<accession>A0ABD2Y045</accession>
<evidence type="ECO:0000313" key="2">
    <source>
        <dbReference type="EMBL" id="KAL3500848.1"/>
    </source>
</evidence>
<dbReference type="AlphaFoldDB" id="A0ABD2Y045"/>
<evidence type="ECO:0000313" key="3">
    <source>
        <dbReference type="Proteomes" id="UP001630127"/>
    </source>
</evidence>
<dbReference type="EMBL" id="JBJUIK010000016">
    <property type="protein sequence ID" value="KAL3500848.1"/>
    <property type="molecule type" value="Genomic_DNA"/>
</dbReference>
<reference evidence="2 3" key="1">
    <citation type="submission" date="2024-11" db="EMBL/GenBank/DDBJ databases">
        <title>A near-complete genome assembly of Cinchona calisaya.</title>
        <authorList>
            <person name="Lian D.C."/>
            <person name="Zhao X.W."/>
            <person name="Wei L."/>
        </authorList>
    </citation>
    <scope>NUCLEOTIDE SEQUENCE [LARGE SCALE GENOMIC DNA]</scope>
    <source>
        <tissue evidence="2">Nenye</tissue>
    </source>
</reference>
<sequence length="233" mass="26453">MDSEANAIDRAANTIFNSNASMIMPVLRLSMVKKNQSINGSPKDYLLEAVERLDKERKERDKALRLQELEKLEQNAANKTSEWVLGSSRGASIVAFLPKITSQTINLPPSDVQPGAISSRTINVELISSSNKADKEDLSINFKNRRWPKAEMEALIRIRASLEQKFQGAAHSQSTRLSLTMKISFPNKLIRAWLQLLGTSKKLNSRIWISMKKKMHWRMETTLMSEILKNVEN</sequence>
<keyword evidence="1" id="KW-0175">Coiled coil</keyword>
<organism evidence="2 3">
    <name type="scientific">Cinchona calisaya</name>
    <dbReference type="NCBI Taxonomy" id="153742"/>
    <lineage>
        <taxon>Eukaryota</taxon>
        <taxon>Viridiplantae</taxon>
        <taxon>Streptophyta</taxon>
        <taxon>Embryophyta</taxon>
        <taxon>Tracheophyta</taxon>
        <taxon>Spermatophyta</taxon>
        <taxon>Magnoliopsida</taxon>
        <taxon>eudicotyledons</taxon>
        <taxon>Gunneridae</taxon>
        <taxon>Pentapetalae</taxon>
        <taxon>asterids</taxon>
        <taxon>lamiids</taxon>
        <taxon>Gentianales</taxon>
        <taxon>Rubiaceae</taxon>
        <taxon>Cinchonoideae</taxon>
        <taxon>Cinchoneae</taxon>
        <taxon>Cinchona</taxon>
    </lineage>
</organism>
<dbReference type="PANTHER" id="PTHR21654">
    <property type="entry name" value="FI21293P1"/>
    <property type="match status" value="1"/>
</dbReference>
<evidence type="ECO:0000256" key="1">
    <source>
        <dbReference type="SAM" id="Coils"/>
    </source>
</evidence>
<gene>
    <name evidence="2" type="ORF">ACH5RR_039941</name>
</gene>
<dbReference type="PANTHER" id="PTHR21654:SF31">
    <property type="entry name" value="OS02G0104500 PROTEIN"/>
    <property type="match status" value="1"/>
</dbReference>
<protein>
    <submittedName>
        <fullName evidence="2">Uncharacterized protein</fullName>
    </submittedName>
</protein>
<feature type="coiled-coil region" evidence="1">
    <location>
        <begin position="46"/>
        <end position="82"/>
    </location>
</feature>
<keyword evidence="3" id="KW-1185">Reference proteome</keyword>
<proteinExistence type="predicted"/>
<dbReference type="Proteomes" id="UP001630127">
    <property type="component" value="Unassembled WGS sequence"/>
</dbReference>
<name>A0ABD2Y045_9GENT</name>